<dbReference type="Proteomes" id="UP000274033">
    <property type="component" value="Unassembled WGS sequence"/>
</dbReference>
<name>A0A3N9UNT5_9BACI</name>
<comment type="caution">
    <text evidence="2">The sequence shown here is derived from an EMBL/GenBank/DDBJ whole genome shotgun (WGS) entry which is preliminary data.</text>
</comment>
<keyword evidence="3" id="KW-1185">Reference proteome</keyword>
<feature type="region of interest" description="Disordered" evidence="1">
    <location>
        <begin position="152"/>
        <end position="174"/>
    </location>
</feature>
<gene>
    <name evidence="2" type="ORF">EBB45_12535</name>
</gene>
<evidence type="ECO:0000256" key="1">
    <source>
        <dbReference type="SAM" id="MobiDB-lite"/>
    </source>
</evidence>
<evidence type="ECO:0000313" key="3">
    <source>
        <dbReference type="Proteomes" id="UP000274033"/>
    </source>
</evidence>
<reference evidence="2 3" key="1">
    <citation type="journal article" date="2013" name="J. Microbiol.">
        <title>Lysinibacillus chungkukjangi sp. nov., isolated from Chungkukjang, Korean fermented soybean food.</title>
        <authorList>
            <person name="Kim S.J."/>
            <person name="Jang Y.H."/>
            <person name="Hamada M."/>
            <person name="Ahn J.H."/>
            <person name="Weon H.Y."/>
            <person name="Suzuki K."/>
            <person name="Whang K.S."/>
            <person name="Kwon S.W."/>
        </authorList>
    </citation>
    <scope>NUCLEOTIDE SEQUENCE [LARGE SCALE GENOMIC DNA]</scope>
    <source>
        <strain evidence="2 3">MCCC 1A12701</strain>
    </source>
</reference>
<protein>
    <submittedName>
        <fullName evidence="2">Uncharacterized protein</fullName>
    </submittedName>
</protein>
<dbReference type="OrthoDB" id="2735437at2"/>
<proteinExistence type="predicted"/>
<accession>A0A3N9UNT5</accession>
<organism evidence="2 3">
    <name type="scientific">Lysinibacillus composti</name>
    <dbReference type="NCBI Taxonomy" id="720633"/>
    <lineage>
        <taxon>Bacteria</taxon>
        <taxon>Bacillati</taxon>
        <taxon>Bacillota</taxon>
        <taxon>Bacilli</taxon>
        <taxon>Bacillales</taxon>
        <taxon>Bacillaceae</taxon>
        <taxon>Lysinibacillus</taxon>
    </lineage>
</organism>
<sequence>MERQTVSSLYEDAMQYDVPYLAYFIYFAITKGKITMEDDASKLDDITLTEQEQIEFDEMRSKNTLNLRPNQLYAIKRSAEQYVFYFAQNAGEARKLHYQLYGEWVSKLTNAHNQMMDKSLYFPETNETQTFRELLHDTWEFPCRVCELGTGGQVPRPNFRDKEPVPPSQIQPQT</sequence>
<feature type="compositionally biased region" description="Pro residues" evidence="1">
    <location>
        <begin position="165"/>
        <end position="174"/>
    </location>
</feature>
<dbReference type="AlphaFoldDB" id="A0A3N9UNT5"/>
<evidence type="ECO:0000313" key="2">
    <source>
        <dbReference type="EMBL" id="RQW74182.1"/>
    </source>
</evidence>
<dbReference type="EMBL" id="RRCT01000011">
    <property type="protein sequence ID" value="RQW74182.1"/>
    <property type="molecule type" value="Genomic_DNA"/>
</dbReference>
<dbReference type="RefSeq" id="WP_124765221.1">
    <property type="nucleotide sequence ID" value="NZ_JAFBDY010000010.1"/>
</dbReference>